<sequence length="57" mass="6281">MKGNGVAEQQRDTYVYFSVPRTAEWYPVSKIDENGTRIVRGGGGLVPGCCAIFQEKT</sequence>
<organism evidence="1 2">
    <name type="scientific">Dreissena polymorpha</name>
    <name type="common">Zebra mussel</name>
    <name type="synonym">Mytilus polymorpha</name>
    <dbReference type="NCBI Taxonomy" id="45954"/>
    <lineage>
        <taxon>Eukaryota</taxon>
        <taxon>Metazoa</taxon>
        <taxon>Spiralia</taxon>
        <taxon>Lophotrochozoa</taxon>
        <taxon>Mollusca</taxon>
        <taxon>Bivalvia</taxon>
        <taxon>Autobranchia</taxon>
        <taxon>Heteroconchia</taxon>
        <taxon>Euheterodonta</taxon>
        <taxon>Imparidentia</taxon>
        <taxon>Neoheterodontei</taxon>
        <taxon>Myida</taxon>
        <taxon>Dreissenoidea</taxon>
        <taxon>Dreissenidae</taxon>
        <taxon>Dreissena</taxon>
    </lineage>
</organism>
<name>A0A9D4MVG6_DREPO</name>
<dbReference type="AlphaFoldDB" id="A0A9D4MVG6"/>
<reference evidence="1" key="2">
    <citation type="submission" date="2020-11" db="EMBL/GenBank/DDBJ databases">
        <authorList>
            <person name="McCartney M.A."/>
            <person name="Auch B."/>
            <person name="Kono T."/>
            <person name="Mallez S."/>
            <person name="Becker A."/>
            <person name="Gohl D.M."/>
            <person name="Silverstein K.A.T."/>
            <person name="Koren S."/>
            <person name="Bechman K.B."/>
            <person name="Herman A."/>
            <person name="Abrahante J.E."/>
            <person name="Garbe J."/>
        </authorList>
    </citation>
    <scope>NUCLEOTIDE SEQUENCE</scope>
    <source>
        <strain evidence="1">Duluth1</strain>
        <tissue evidence="1">Whole animal</tissue>
    </source>
</reference>
<dbReference type="EMBL" id="JAIWYP010000001">
    <property type="protein sequence ID" value="KAH3882940.1"/>
    <property type="molecule type" value="Genomic_DNA"/>
</dbReference>
<reference evidence="1" key="1">
    <citation type="journal article" date="2019" name="bioRxiv">
        <title>The Genome of the Zebra Mussel, Dreissena polymorpha: A Resource for Invasive Species Research.</title>
        <authorList>
            <person name="McCartney M.A."/>
            <person name="Auch B."/>
            <person name="Kono T."/>
            <person name="Mallez S."/>
            <person name="Zhang Y."/>
            <person name="Obille A."/>
            <person name="Becker A."/>
            <person name="Abrahante J.E."/>
            <person name="Garbe J."/>
            <person name="Badalamenti J.P."/>
            <person name="Herman A."/>
            <person name="Mangelson H."/>
            <person name="Liachko I."/>
            <person name="Sullivan S."/>
            <person name="Sone E.D."/>
            <person name="Koren S."/>
            <person name="Silverstein K.A.T."/>
            <person name="Beckman K.B."/>
            <person name="Gohl D.M."/>
        </authorList>
    </citation>
    <scope>NUCLEOTIDE SEQUENCE</scope>
    <source>
        <strain evidence="1">Duluth1</strain>
        <tissue evidence="1">Whole animal</tissue>
    </source>
</reference>
<evidence type="ECO:0000313" key="1">
    <source>
        <dbReference type="EMBL" id="KAH3882940.1"/>
    </source>
</evidence>
<evidence type="ECO:0000313" key="2">
    <source>
        <dbReference type="Proteomes" id="UP000828390"/>
    </source>
</evidence>
<protein>
    <submittedName>
        <fullName evidence="1">Uncharacterized protein</fullName>
    </submittedName>
</protein>
<keyword evidence="2" id="KW-1185">Reference proteome</keyword>
<gene>
    <name evidence="1" type="ORF">DPMN_006887</name>
</gene>
<proteinExistence type="predicted"/>
<dbReference type="Proteomes" id="UP000828390">
    <property type="component" value="Unassembled WGS sequence"/>
</dbReference>
<accession>A0A9D4MVG6</accession>
<comment type="caution">
    <text evidence="1">The sequence shown here is derived from an EMBL/GenBank/DDBJ whole genome shotgun (WGS) entry which is preliminary data.</text>
</comment>